<dbReference type="Proteomes" id="UP000010824">
    <property type="component" value="Chromosome"/>
</dbReference>
<dbReference type="InterPro" id="IPR006675">
    <property type="entry name" value="HDIG_dom"/>
</dbReference>
<dbReference type="NCBIfam" id="TIGR00277">
    <property type="entry name" value="HDIG"/>
    <property type="match status" value="1"/>
</dbReference>
<dbReference type="InParanoid" id="L0HFQ1"/>
<dbReference type="KEGG" id="mfo:Metfor_1812"/>
<dbReference type="EMBL" id="CP003167">
    <property type="protein sequence ID" value="AGB02835.1"/>
    <property type="molecule type" value="Genomic_DNA"/>
</dbReference>
<dbReference type="PANTHER" id="PTHR38659">
    <property type="entry name" value="METAL-DEPENDENT PHOSPHOHYDROLASE"/>
    <property type="match status" value="1"/>
</dbReference>
<dbReference type="AlphaFoldDB" id="L0HFQ1"/>
<evidence type="ECO:0000313" key="2">
    <source>
        <dbReference type="EMBL" id="AGB02835.1"/>
    </source>
</evidence>
<dbReference type="STRING" id="593750.Metfor_1812"/>
<protein>
    <submittedName>
        <fullName evidence="2">Putative domain HDIG-containing protein</fullName>
    </submittedName>
</protein>
<sequence>MRISCVRPIPCMDRQACIALIRGHIKDEHLVRHCLATGAVMKHAARHLREDEARWERIGILHDIDFEEISGDMQRHGAAGAEILVKEGINPTETEIIRRHNHLLHQGSYTQPVEIVLQAADSVSGLVIACGLVKGGNLSDVSAKTITKKSKEKSFAAGCDRDRIALVAPEIPLPEFYAIALAGLMEIREELGLR</sequence>
<evidence type="ECO:0000259" key="1">
    <source>
        <dbReference type="Pfam" id="PF01966"/>
    </source>
</evidence>
<gene>
    <name evidence="2" type="ordered locus">Metfor_1812</name>
</gene>
<dbReference type="SUPFAM" id="SSF109604">
    <property type="entry name" value="HD-domain/PDEase-like"/>
    <property type="match status" value="1"/>
</dbReference>
<reference evidence="2 3" key="2">
    <citation type="journal article" date="2014" name="Genome Announc.">
        <title>Complete Genome Sequence of Methanoregula formicica SMSPT, a Mesophilic Hydrogenotrophic Methanogen Isolated from a Methanogenic Upflow Anaerobic Sludge Blanket Reactor.</title>
        <authorList>
            <person name="Yamamoto K."/>
            <person name="Tamaki H."/>
            <person name="Cadillo-Quiroz H."/>
            <person name="Imachi H."/>
            <person name="Kyrpides N."/>
            <person name="Woyke T."/>
            <person name="Goodwin L."/>
            <person name="Zinder S.H."/>
            <person name="Kamagata Y."/>
            <person name="Liu W.T."/>
        </authorList>
    </citation>
    <scope>NUCLEOTIDE SEQUENCE [LARGE SCALE GENOMIC DNA]</scope>
    <source>
        <strain evidence="3">DSM 22288 / NBRC 105244 / SMSP</strain>
    </source>
</reference>
<dbReference type="Gene3D" id="1.10.3210.10">
    <property type="entry name" value="Hypothetical protein af1432"/>
    <property type="match status" value="1"/>
</dbReference>
<feature type="domain" description="HD" evidence="1">
    <location>
        <begin position="32"/>
        <end position="124"/>
    </location>
</feature>
<keyword evidence="3" id="KW-1185">Reference proteome</keyword>
<accession>L0HFQ1</accession>
<dbReference type="InterPro" id="IPR006674">
    <property type="entry name" value="HD_domain"/>
</dbReference>
<proteinExistence type="predicted"/>
<dbReference type="HOGENOM" id="CLU_090635_1_0_2"/>
<dbReference type="Pfam" id="PF01966">
    <property type="entry name" value="HD"/>
    <property type="match status" value="1"/>
</dbReference>
<dbReference type="PANTHER" id="PTHR38659:SF2">
    <property type="entry name" value="HDIG DOMAIN PROTEIN"/>
    <property type="match status" value="1"/>
</dbReference>
<reference evidence="3" key="1">
    <citation type="submission" date="2011-12" db="EMBL/GenBank/DDBJ databases">
        <title>Complete sequence of Methanoregula formicicum SMSP.</title>
        <authorList>
            <person name="Lucas S."/>
            <person name="Han J."/>
            <person name="Lapidus A."/>
            <person name="Cheng J.-F."/>
            <person name="Goodwin L."/>
            <person name="Pitluck S."/>
            <person name="Peters L."/>
            <person name="Ovchinnikova G."/>
            <person name="Teshima H."/>
            <person name="Detter J.C."/>
            <person name="Han C."/>
            <person name="Tapia R."/>
            <person name="Land M."/>
            <person name="Hauser L."/>
            <person name="Kyrpides N."/>
            <person name="Ivanova N."/>
            <person name="Pagani I."/>
            <person name="Imachi H."/>
            <person name="Tamaki H."/>
            <person name="Sekiguchi Y."/>
            <person name="Kamagata Y."/>
            <person name="Cadillo-Quiroz H."/>
            <person name="Zinder S."/>
            <person name="Liu W.-T."/>
            <person name="Woyke T."/>
        </authorList>
    </citation>
    <scope>NUCLEOTIDE SEQUENCE [LARGE SCALE GENOMIC DNA]</scope>
    <source>
        <strain evidence="3">DSM 22288 / NBRC 105244 / SMSP</strain>
    </source>
</reference>
<dbReference type="eggNOG" id="arCOG01859">
    <property type="taxonomic scope" value="Archaea"/>
</dbReference>
<name>L0HFQ1_METFS</name>
<evidence type="ECO:0000313" key="3">
    <source>
        <dbReference type="Proteomes" id="UP000010824"/>
    </source>
</evidence>
<organism evidence="2 3">
    <name type="scientific">Methanoregula formicica (strain DSM 22288 / NBRC 105244 / SMSP)</name>
    <dbReference type="NCBI Taxonomy" id="593750"/>
    <lineage>
        <taxon>Archaea</taxon>
        <taxon>Methanobacteriati</taxon>
        <taxon>Methanobacteriota</taxon>
        <taxon>Stenosarchaea group</taxon>
        <taxon>Methanomicrobia</taxon>
        <taxon>Methanomicrobiales</taxon>
        <taxon>Methanoregulaceae</taxon>
        <taxon>Methanoregula</taxon>
    </lineage>
</organism>